<proteinExistence type="predicted"/>
<keyword evidence="1" id="KW-0472">Membrane</keyword>
<keyword evidence="3" id="KW-1185">Reference proteome</keyword>
<feature type="transmembrane region" description="Helical" evidence="1">
    <location>
        <begin position="200"/>
        <end position="218"/>
    </location>
</feature>
<dbReference type="OrthoDB" id="2507389at2759"/>
<keyword evidence="1" id="KW-0812">Transmembrane</keyword>
<evidence type="ECO:0000256" key="1">
    <source>
        <dbReference type="SAM" id="Phobius"/>
    </source>
</evidence>
<dbReference type="EMBL" id="BGZK01001894">
    <property type="protein sequence ID" value="GBP87912.1"/>
    <property type="molecule type" value="Genomic_DNA"/>
</dbReference>
<comment type="caution">
    <text evidence="2">The sequence shown here is derived from an EMBL/GenBank/DDBJ whole genome shotgun (WGS) entry which is preliminary data.</text>
</comment>
<organism evidence="2 3">
    <name type="scientific">Eumeta variegata</name>
    <name type="common">Bagworm moth</name>
    <name type="synonym">Eumeta japonica</name>
    <dbReference type="NCBI Taxonomy" id="151549"/>
    <lineage>
        <taxon>Eukaryota</taxon>
        <taxon>Metazoa</taxon>
        <taxon>Ecdysozoa</taxon>
        <taxon>Arthropoda</taxon>
        <taxon>Hexapoda</taxon>
        <taxon>Insecta</taxon>
        <taxon>Pterygota</taxon>
        <taxon>Neoptera</taxon>
        <taxon>Endopterygota</taxon>
        <taxon>Lepidoptera</taxon>
        <taxon>Glossata</taxon>
        <taxon>Ditrysia</taxon>
        <taxon>Tineoidea</taxon>
        <taxon>Psychidae</taxon>
        <taxon>Oiketicinae</taxon>
        <taxon>Eumeta</taxon>
    </lineage>
</organism>
<dbReference type="PANTHER" id="PTHR33481">
    <property type="entry name" value="REVERSE TRANSCRIPTASE"/>
    <property type="match status" value="1"/>
</dbReference>
<gene>
    <name evidence="2" type="ORF">EVAR_100207_1</name>
</gene>
<evidence type="ECO:0000313" key="3">
    <source>
        <dbReference type="Proteomes" id="UP000299102"/>
    </source>
</evidence>
<evidence type="ECO:0000313" key="2">
    <source>
        <dbReference type="EMBL" id="GBP87912.1"/>
    </source>
</evidence>
<name>A0A4C1ZKS6_EUMVA</name>
<dbReference type="PANTHER" id="PTHR33481:SF1">
    <property type="entry name" value="ENDONUCLEASE_EXONUCLEASE_PHOSPHATASE DOMAIN-CONTAINING PROTEIN-RELATED"/>
    <property type="match status" value="1"/>
</dbReference>
<dbReference type="AlphaFoldDB" id="A0A4C1ZKS6"/>
<keyword evidence="1" id="KW-1133">Transmembrane helix</keyword>
<reference evidence="2 3" key="1">
    <citation type="journal article" date="2019" name="Commun. Biol.">
        <title>The bagworm genome reveals a unique fibroin gene that provides high tensile strength.</title>
        <authorList>
            <person name="Kono N."/>
            <person name="Nakamura H."/>
            <person name="Ohtoshi R."/>
            <person name="Tomita M."/>
            <person name="Numata K."/>
            <person name="Arakawa K."/>
        </authorList>
    </citation>
    <scope>NUCLEOTIDE SEQUENCE [LARGE SCALE GENOMIC DNA]</scope>
</reference>
<protein>
    <submittedName>
        <fullName evidence="2">115 kDa protein in type-1 retrotransposable element R1DM</fullName>
    </submittedName>
</protein>
<accession>A0A4C1ZKS6</accession>
<sequence length="272" mass="31102">MANKCLELRYFPWAWTVADIEVIPKPGNAPPKSYRPIGLLSVLSKTVEVTLVVRLQWHVLPKPQATHGFKPQLLSRSSNIRAACWKRGQKEYFRRVEEDADRALAHVHCWRIKNKLRLSPPKTNLMVLTKKVKYDDPVVHINDEQISLVGEIRLIGLTIDRKLMFIPYVATICKKITNIYKDIARAIKVSWSLGPEIKRIIYIAVIVSIVLYASCVWAPTTRKLGVQKTLNTVQHSVPLKVCRAHRTVSLHSVLIHSRLFPLDIRGEKRSAV</sequence>
<dbReference type="Proteomes" id="UP000299102">
    <property type="component" value="Unassembled WGS sequence"/>
</dbReference>